<dbReference type="Gene3D" id="3.10.450.50">
    <property type="match status" value="1"/>
</dbReference>
<protein>
    <submittedName>
        <fullName evidence="2">Nuclear transport factor 2 family protein</fullName>
    </submittedName>
</protein>
<organism evidence="2 3">
    <name type="scientific">Georhizobium profundi</name>
    <dbReference type="NCBI Taxonomy" id="2341112"/>
    <lineage>
        <taxon>Bacteria</taxon>
        <taxon>Pseudomonadati</taxon>
        <taxon>Pseudomonadota</taxon>
        <taxon>Alphaproteobacteria</taxon>
        <taxon>Hyphomicrobiales</taxon>
        <taxon>Rhizobiaceae</taxon>
        <taxon>Georhizobium</taxon>
    </lineage>
</organism>
<evidence type="ECO:0000313" key="3">
    <source>
        <dbReference type="Proteomes" id="UP000268192"/>
    </source>
</evidence>
<reference evidence="2 3" key="1">
    <citation type="submission" date="2018-09" db="EMBL/GenBank/DDBJ databases">
        <title>Marinorhizobium profundi gen. nov., sp. nov., isolated from a deep-sea sediment sample from the New Britain Trench and proposal of Marinorhizobiaceae fam. nov. in the order Rhizobiales of the class Alphaproteobacteria.</title>
        <authorList>
            <person name="Cao J."/>
        </authorList>
    </citation>
    <scope>NUCLEOTIDE SEQUENCE [LARGE SCALE GENOMIC DNA]</scope>
    <source>
        <strain evidence="2 3">WS11</strain>
    </source>
</reference>
<feature type="domain" description="SnoaL-like" evidence="1">
    <location>
        <begin position="6"/>
        <end position="93"/>
    </location>
</feature>
<dbReference type="KEGG" id="abaw:D5400_16325"/>
<keyword evidence="3" id="KW-1185">Reference proteome</keyword>
<evidence type="ECO:0000259" key="1">
    <source>
        <dbReference type="Pfam" id="PF12680"/>
    </source>
</evidence>
<dbReference type="AlphaFoldDB" id="A0A3Q8XUI1"/>
<sequence length="105" mass="11715">MPKVIAEYFETDRTGSAEDVAALFTEDAVVRDEKRTHVGRDAIREWKANASSEYNYTTEPFAIADSAGRKVVTSRLVGDFPGSPVDLRYFFVLDGDRIANLEIVP</sequence>
<evidence type="ECO:0000313" key="2">
    <source>
        <dbReference type="EMBL" id="AZN73885.1"/>
    </source>
</evidence>
<dbReference type="OrthoDB" id="8684708at2"/>
<dbReference type="EMBL" id="CP032509">
    <property type="protein sequence ID" value="AZN73885.1"/>
    <property type="molecule type" value="Genomic_DNA"/>
</dbReference>
<name>A0A3Q8XUI1_9HYPH</name>
<proteinExistence type="predicted"/>
<dbReference type="Pfam" id="PF12680">
    <property type="entry name" value="SnoaL_2"/>
    <property type="match status" value="1"/>
</dbReference>
<dbReference type="SUPFAM" id="SSF54427">
    <property type="entry name" value="NTF2-like"/>
    <property type="match status" value="1"/>
</dbReference>
<gene>
    <name evidence="2" type="ORF">D5400_16325</name>
</gene>
<accession>A0A3Q8XUI1</accession>
<dbReference type="Proteomes" id="UP000268192">
    <property type="component" value="Chromosome"/>
</dbReference>
<dbReference type="InterPro" id="IPR032710">
    <property type="entry name" value="NTF2-like_dom_sf"/>
</dbReference>
<dbReference type="InterPro" id="IPR037401">
    <property type="entry name" value="SnoaL-like"/>
</dbReference>